<accession>A0A974D3D2</accession>
<organism evidence="8 9">
    <name type="scientific">Xenopus laevis</name>
    <name type="common">African clawed frog</name>
    <dbReference type="NCBI Taxonomy" id="8355"/>
    <lineage>
        <taxon>Eukaryota</taxon>
        <taxon>Metazoa</taxon>
        <taxon>Chordata</taxon>
        <taxon>Craniata</taxon>
        <taxon>Vertebrata</taxon>
        <taxon>Euteleostomi</taxon>
        <taxon>Amphibia</taxon>
        <taxon>Batrachia</taxon>
        <taxon>Anura</taxon>
        <taxon>Pipoidea</taxon>
        <taxon>Pipidae</taxon>
        <taxon>Xenopodinae</taxon>
        <taxon>Xenopus</taxon>
        <taxon>Xenopus</taxon>
    </lineage>
</organism>
<evidence type="ECO:0000256" key="3">
    <source>
        <dbReference type="ARBA" id="ARBA00023157"/>
    </source>
</evidence>
<evidence type="ECO:0000256" key="2">
    <source>
        <dbReference type="ARBA" id="ARBA00022990"/>
    </source>
</evidence>
<name>A0A974D3D2_XENLA</name>
<dbReference type="GO" id="GO:0005737">
    <property type="term" value="C:cytoplasm"/>
    <property type="evidence" value="ECO:0007669"/>
    <property type="project" value="TreeGrafter"/>
</dbReference>
<dbReference type="InterPro" id="IPR016040">
    <property type="entry name" value="NAD(P)-bd_dom"/>
</dbReference>
<dbReference type="Proteomes" id="UP000694892">
    <property type="component" value="Chromosome 4L"/>
</dbReference>
<keyword evidence="6" id="KW-0732">Signal</keyword>
<evidence type="ECO:0000313" key="8">
    <source>
        <dbReference type="EMBL" id="OCT83607.1"/>
    </source>
</evidence>
<dbReference type="OMA" id="DWPQLTI"/>
<sequence>MPGWGVVGWILLAAAALLHFLEEPNSEPLPRMDKDIEVLREDYRKMNKSCFILGASGETGKELLKEIVTSRLFSRVTLIGRRKLTLEDEAYKEVAQEVVDFEKLDEFSAAFQGHDVGFCCLGTTKAKAGQAGFIRVDHDYVLKSAELAKAGGCSHFNLESSKGADKSSSFLYLKVKGEVEAEVQELGFERYTIFRPAVLLCDRQESRPSEWFARKMLVPVSYMFPTAYSVPITTLVKAMVNNAVLPGDKKVELLENKAIHSLGKLGEAKK</sequence>
<protein>
    <recommendedName>
        <fullName evidence="5">Protein HTATIP2</fullName>
    </recommendedName>
</protein>
<dbReference type="GO" id="GO:0003824">
    <property type="term" value="F:catalytic activity"/>
    <property type="evidence" value="ECO:0007669"/>
    <property type="project" value="UniProtKB-ARBA"/>
</dbReference>
<dbReference type="InterPro" id="IPR036291">
    <property type="entry name" value="NAD(P)-bd_dom_sf"/>
</dbReference>
<proteinExistence type="predicted"/>
<dbReference type="FunFam" id="3.40.50.720:FF:000271">
    <property type="entry name" value="oxidoreductase HTATIP2 isoform X1"/>
    <property type="match status" value="1"/>
</dbReference>
<evidence type="ECO:0000313" key="9">
    <source>
        <dbReference type="Proteomes" id="UP000694892"/>
    </source>
</evidence>
<dbReference type="Pfam" id="PF13460">
    <property type="entry name" value="NAD_binding_10"/>
    <property type="match status" value="1"/>
</dbReference>
<evidence type="ECO:0000256" key="1">
    <source>
        <dbReference type="ARBA" id="ARBA00022857"/>
    </source>
</evidence>
<dbReference type="Gene3D" id="3.40.50.720">
    <property type="entry name" value="NAD(P)-binding Rossmann-like Domain"/>
    <property type="match status" value="1"/>
</dbReference>
<dbReference type="SUPFAM" id="SSF51735">
    <property type="entry name" value="NAD(P)-binding Rossmann-fold domains"/>
    <property type="match status" value="1"/>
</dbReference>
<dbReference type="CDD" id="cd05250">
    <property type="entry name" value="CC3_like_SDR_a"/>
    <property type="match status" value="1"/>
</dbReference>
<keyword evidence="2" id="KW-0007">Acetylation</keyword>
<keyword evidence="3" id="KW-1015">Disulfide bond</keyword>
<feature type="signal peptide" evidence="6">
    <location>
        <begin position="1"/>
        <end position="26"/>
    </location>
</feature>
<keyword evidence="1" id="KW-0521">NADP</keyword>
<reference evidence="9" key="1">
    <citation type="journal article" date="2016" name="Nature">
        <title>Genome evolution in the allotetraploid frog Xenopus laevis.</title>
        <authorList>
            <person name="Session A.M."/>
            <person name="Uno Y."/>
            <person name="Kwon T."/>
            <person name="Chapman J.A."/>
            <person name="Toyoda A."/>
            <person name="Takahashi S."/>
            <person name="Fukui A."/>
            <person name="Hikosaka A."/>
            <person name="Suzuki A."/>
            <person name="Kondo M."/>
            <person name="van Heeringen S.J."/>
            <person name="Quigley I."/>
            <person name="Heinz S."/>
            <person name="Ogino H."/>
            <person name="Ochi H."/>
            <person name="Hellsten U."/>
            <person name="Lyons J.B."/>
            <person name="Simakov O."/>
            <person name="Putnam N."/>
            <person name="Stites J."/>
            <person name="Kuroki Y."/>
            <person name="Tanaka T."/>
            <person name="Michiue T."/>
            <person name="Watanabe M."/>
            <person name="Bogdanovic O."/>
            <person name="Lister R."/>
            <person name="Georgiou G."/>
            <person name="Paranjpe S.S."/>
            <person name="van Kruijsbergen I."/>
            <person name="Shu S."/>
            <person name="Carlson J."/>
            <person name="Kinoshita T."/>
            <person name="Ohta Y."/>
            <person name="Mawaribuchi S."/>
            <person name="Jenkins J."/>
            <person name="Grimwood J."/>
            <person name="Schmutz J."/>
            <person name="Mitros T."/>
            <person name="Mozaffari S.V."/>
            <person name="Suzuki Y."/>
            <person name="Haramoto Y."/>
            <person name="Yamamoto T.S."/>
            <person name="Takagi C."/>
            <person name="Heald R."/>
            <person name="Miller K."/>
            <person name="Haudenschild C."/>
            <person name="Kitzman J."/>
            <person name="Nakayama T."/>
            <person name="Izutsu Y."/>
            <person name="Robert J."/>
            <person name="Fortriede J."/>
            <person name="Burns K."/>
            <person name="Lotay V."/>
            <person name="Karimi K."/>
            <person name="Yasuoka Y."/>
            <person name="Dichmann D.S."/>
            <person name="Flajnik M.F."/>
            <person name="Houston D.W."/>
            <person name="Shendure J."/>
            <person name="DuPasquier L."/>
            <person name="Vize P.D."/>
            <person name="Zorn A.M."/>
            <person name="Ito M."/>
            <person name="Marcotte E.M."/>
            <person name="Wallingford J.B."/>
            <person name="Ito Y."/>
            <person name="Asashima M."/>
            <person name="Ueno N."/>
            <person name="Matsuda Y."/>
            <person name="Veenstra G.J."/>
            <person name="Fujiyama A."/>
            <person name="Harland R.M."/>
            <person name="Taira M."/>
            <person name="Rokhsar D.S."/>
        </authorList>
    </citation>
    <scope>NUCLEOTIDE SEQUENCE [LARGE SCALE GENOMIC DNA]</scope>
    <source>
        <strain evidence="9">J</strain>
    </source>
</reference>
<evidence type="ECO:0000256" key="6">
    <source>
        <dbReference type="SAM" id="SignalP"/>
    </source>
</evidence>
<dbReference type="EMBL" id="CM004472">
    <property type="protein sequence ID" value="OCT83607.1"/>
    <property type="molecule type" value="Genomic_DNA"/>
</dbReference>
<feature type="chain" id="PRO_5037725322" description="Protein HTATIP2" evidence="6">
    <location>
        <begin position="27"/>
        <end position="270"/>
    </location>
</feature>
<feature type="domain" description="NAD(P)-binding" evidence="7">
    <location>
        <begin position="54"/>
        <end position="202"/>
    </location>
</feature>
<gene>
    <name evidence="8" type="ORF">XELAEV_18021749mg</name>
</gene>
<evidence type="ECO:0000256" key="5">
    <source>
        <dbReference type="ARBA" id="ARBA00093604"/>
    </source>
</evidence>
<dbReference type="PANTHER" id="PTHR14097">
    <property type="entry name" value="OXIDOREDUCTASE HTATIP2"/>
    <property type="match status" value="1"/>
</dbReference>
<dbReference type="GO" id="GO:0051170">
    <property type="term" value="P:import into nucleus"/>
    <property type="evidence" value="ECO:0007669"/>
    <property type="project" value="TreeGrafter"/>
</dbReference>
<comment type="subunit">
    <text evidence="4">Monomer. Forms homodimers during oxidative stress. Interacts (via N-terminus) with elongation factor EEF1A1 (via middle-region); the interaction is direct and competes with EEF1A1 binding to guanyl-nucleotide exchange factor EEF1B2, thereby inhibiting GDP for GTP exchange and reactivation of EEF1A1. Interacts with nuclear transport receptors XPO4, IPO5/RANBP5, IPO7, IPO9 and KPNB1 as well as GCN1L1/GCN1 and LRPPRC probably through their HEAT repeats. Binds NCOA5/CIA.</text>
</comment>
<dbReference type="AlphaFoldDB" id="A0A974D3D2"/>
<dbReference type="PANTHER" id="PTHR14097:SF7">
    <property type="entry name" value="OXIDOREDUCTASE HTATIP2"/>
    <property type="match status" value="1"/>
</dbReference>
<evidence type="ECO:0000256" key="4">
    <source>
        <dbReference type="ARBA" id="ARBA00093483"/>
    </source>
</evidence>
<evidence type="ECO:0000259" key="7">
    <source>
        <dbReference type="Pfam" id="PF13460"/>
    </source>
</evidence>